<evidence type="ECO:0000313" key="1">
    <source>
        <dbReference type="EMBL" id="EJW92184.1"/>
    </source>
</evidence>
<comment type="caution">
    <text evidence="1">The sequence shown here is derived from an EMBL/GenBank/DDBJ whole genome shotgun (WGS) entry which is preliminary data.</text>
</comment>
<organism evidence="1">
    <name type="scientific">gut metagenome</name>
    <dbReference type="NCBI Taxonomy" id="749906"/>
    <lineage>
        <taxon>unclassified sequences</taxon>
        <taxon>metagenomes</taxon>
        <taxon>organismal metagenomes</taxon>
    </lineage>
</organism>
<gene>
    <name evidence="1" type="ORF">EVA_19709</name>
</gene>
<dbReference type="AlphaFoldDB" id="J9FXV8"/>
<protein>
    <submittedName>
        <fullName evidence="1">Uncharacterized protein</fullName>
    </submittedName>
</protein>
<dbReference type="EMBL" id="AMCI01007709">
    <property type="protein sequence ID" value="EJW92184.1"/>
    <property type="molecule type" value="Genomic_DNA"/>
</dbReference>
<reference evidence="1" key="1">
    <citation type="journal article" date="2012" name="PLoS ONE">
        <title>Gene sets for utilization of primary and secondary nutrition supplies in the distal gut of endangered iberian lynx.</title>
        <authorList>
            <person name="Alcaide M."/>
            <person name="Messina E."/>
            <person name="Richter M."/>
            <person name="Bargiela R."/>
            <person name="Peplies J."/>
            <person name="Huws S.A."/>
            <person name="Newbold C.J."/>
            <person name="Golyshin P.N."/>
            <person name="Simon M.A."/>
            <person name="Lopez G."/>
            <person name="Yakimov M.M."/>
            <person name="Ferrer M."/>
        </authorList>
    </citation>
    <scope>NUCLEOTIDE SEQUENCE</scope>
</reference>
<accession>J9FXV8</accession>
<name>J9FXV8_9ZZZZ</name>
<feature type="non-terminal residue" evidence="1">
    <location>
        <position position="34"/>
    </location>
</feature>
<proteinExistence type="predicted"/>
<sequence>MGRRLFESLEERIEGSLGQHVDLIDDVDTVLSHL</sequence>